<name>A0ACB7PFN1_9PEZI</name>
<evidence type="ECO:0000313" key="1">
    <source>
        <dbReference type="EMBL" id="KAH6636790.1"/>
    </source>
</evidence>
<dbReference type="Proteomes" id="UP000724584">
    <property type="component" value="Unassembled WGS sequence"/>
</dbReference>
<dbReference type="EMBL" id="JAGIZQ010000003">
    <property type="protein sequence ID" value="KAH6636790.1"/>
    <property type="molecule type" value="Genomic_DNA"/>
</dbReference>
<gene>
    <name evidence="1" type="ORF">F5144DRAFT_619959</name>
</gene>
<proteinExistence type="predicted"/>
<organism evidence="1 2">
    <name type="scientific">Chaetomium tenue</name>
    <dbReference type="NCBI Taxonomy" id="1854479"/>
    <lineage>
        <taxon>Eukaryota</taxon>
        <taxon>Fungi</taxon>
        <taxon>Dikarya</taxon>
        <taxon>Ascomycota</taxon>
        <taxon>Pezizomycotina</taxon>
        <taxon>Sordariomycetes</taxon>
        <taxon>Sordariomycetidae</taxon>
        <taxon>Sordariales</taxon>
        <taxon>Chaetomiaceae</taxon>
        <taxon>Chaetomium</taxon>
    </lineage>
</organism>
<evidence type="ECO:0000313" key="2">
    <source>
        <dbReference type="Proteomes" id="UP000724584"/>
    </source>
</evidence>
<reference evidence="1 2" key="1">
    <citation type="journal article" date="2021" name="Nat. Commun.">
        <title>Genetic determinants of endophytism in the Arabidopsis root mycobiome.</title>
        <authorList>
            <person name="Mesny F."/>
            <person name="Miyauchi S."/>
            <person name="Thiergart T."/>
            <person name="Pickel B."/>
            <person name="Atanasova L."/>
            <person name="Karlsson M."/>
            <person name="Huettel B."/>
            <person name="Barry K.W."/>
            <person name="Haridas S."/>
            <person name="Chen C."/>
            <person name="Bauer D."/>
            <person name="Andreopoulos W."/>
            <person name="Pangilinan J."/>
            <person name="LaButti K."/>
            <person name="Riley R."/>
            <person name="Lipzen A."/>
            <person name="Clum A."/>
            <person name="Drula E."/>
            <person name="Henrissat B."/>
            <person name="Kohler A."/>
            <person name="Grigoriev I.V."/>
            <person name="Martin F.M."/>
            <person name="Hacquard S."/>
        </authorList>
    </citation>
    <scope>NUCLEOTIDE SEQUENCE [LARGE SCALE GENOMIC DNA]</scope>
    <source>
        <strain evidence="1 2">MPI-SDFR-AT-0079</strain>
    </source>
</reference>
<keyword evidence="2" id="KW-1185">Reference proteome</keyword>
<sequence>MCLFAVLRFSCGHTTRNFVRCTTPRACTRGEEALYSTEFRCLECWERQWTAHSAALSTTQSVSAATLLEERTGTKRAIKTAAAHARAECARRFGQQQHPARRKQVWRPGRVEKEEARKTRAGRIAEGGGIEPWVCWRADGDRVLVGCAKVDEEKEKEGEDEGEEMTVVASGESLPPTPNPTSSPEAGSSEDGGWDSDTTVCGDGERPGFGEYPVQGVEEAGLDEPPGVPFEEMMDEIVYGAPGEVVEEVPGQNPEGERLEEGVGDGPWENQRHFEDCFGAIFRARLFDWVARERLYGRL</sequence>
<accession>A0ACB7PFN1</accession>
<protein>
    <submittedName>
        <fullName evidence="1">Uncharacterized protein</fullName>
    </submittedName>
</protein>
<comment type="caution">
    <text evidence="1">The sequence shown here is derived from an EMBL/GenBank/DDBJ whole genome shotgun (WGS) entry which is preliminary data.</text>
</comment>